<gene>
    <name evidence="1" type="ORF">GCM10023338_15480</name>
</gene>
<organism evidence="1 2">
    <name type="scientific">Wohlfahrtiimonas larvae</name>
    <dbReference type="NCBI Taxonomy" id="1157986"/>
    <lineage>
        <taxon>Bacteria</taxon>
        <taxon>Pseudomonadati</taxon>
        <taxon>Pseudomonadota</taxon>
        <taxon>Gammaproteobacteria</taxon>
        <taxon>Cardiobacteriales</taxon>
        <taxon>Ignatzschineriaceae</taxon>
        <taxon>Wohlfahrtiimonas</taxon>
    </lineage>
</organism>
<name>A0ABP9MUD1_9GAMM</name>
<dbReference type="EMBL" id="BAABKE010000005">
    <property type="protein sequence ID" value="GAA5100646.1"/>
    <property type="molecule type" value="Genomic_DNA"/>
</dbReference>
<dbReference type="RefSeq" id="WP_077925881.1">
    <property type="nucleotide sequence ID" value="NZ_BAABKE010000005.1"/>
</dbReference>
<evidence type="ECO:0000313" key="2">
    <source>
        <dbReference type="Proteomes" id="UP001500631"/>
    </source>
</evidence>
<comment type="caution">
    <text evidence="1">The sequence shown here is derived from an EMBL/GenBank/DDBJ whole genome shotgun (WGS) entry which is preliminary data.</text>
</comment>
<protein>
    <submittedName>
        <fullName evidence="1">Uncharacterized protein</fullName>
    </submittedName>
</protein>
<dbReference type="Proteomes" id="UP001500631">
    <property type="component" value="Unassembled WGS sequence"/>
</dbReference>
<reference evidence="2" key="1">
    <citation type="journal article" date="2019" name="Int. J. Syst. Evol. Microbiol.">
        <title>The Global Catalogue of Microorganisms (GCM) 10K type strain sequencing project: providing services to taxonomists for standard genome sequencing and annotation.</title>
        <authorList>
            <consortium name="The Broad Institute Genomics Platform"/>
            <consortium name="The Broad Institute Genome Sequencing Center for Infectious Disease"/>
            <person name="Wu L."/>
            <person name="Ma J."/>
        </authorList>
    </citation>
    <scope>NUCLEOTIDE SEQUENCE [LARGE SCALE GENOMIC DNA]</scope>
    <source>
        <strain evidence="2">JCM 18424</strain>
    </source>
</reference>
<sequence>MSNEKIVCAAIEVKYSMGGECAIGILCGVDYQSIRDNPIFSSLYDNNIYSEKHGFMTNSGRFVDPKEAMNIAINAGQLKVIIEKENEYFKCSQLEERQEVLDCIVSDILSLQNFYKDRDLTTEDLY</sequence>
<accession>A0ABP9MUD1</accession>
<proteinExistence type="predicted"/>
<keyword evidence="2" id="KW-1185">Reference proteome</keyword>
<evidence type="ECO:0000313" key="1">
    <source>
        <dbReference type="EMBL" id="GAA5100646.1"/>
    </source>
</evidence>
<dbReference type="Pfam" id="PF26092">
    <property type="entry name" value="T4_Y16D"/>
    <property type="match status" value="1"/>
</dbReference>
<dbReference type="InterPro" id="IPR058630">
    <property type="entry name" value="T4_Y16D"/>
</dbReference>